<dbReference type="SUPFAM" id="SSF47954">
    <property type="entry name" value="Cyclin-like"/>
    <property type="match status" value="2"/>
</dbReference>
<dbReference type="InterPro" id="IPR013763">
    <property type="entry name" value="Cyclin-like_dom"/>
</dbReference>
<dbReference type="Gene3D" id="1.10.472.10">
    <property type="entry name" value="Cyclin-like"/>
    <property type="match status" value="2"/>
</dbReference>
<feature type="domain" description="Cyclin-like" evidence="5">
    <location>
        <begin position="77"/>
        <end position="161"/>
    </location>
</feature>
<proteinExistence type="inferred from homology"/>
<dbReference type="FunFam" id="1.10.472.10:FF:000001">
    <property type="entry name" value="G2/mitotic-specific cyclin"/>
    <property type="match status" value="1"/>
</dbReference>
<gene>
    <name evidence="7" type="ORF">ADEAN_000480200</name>
</gene>
<dbReference type="Pfam" id="PF00134">
    <property type="entry name" value="Cyclin_N"/>
    <property type="match status" value="1"/>
</dbReference>
<dbReference type="InterPro" id="IPR039361">
    <property type="entry name" value="Cyclin"/>
</dbReference>
<dbReference type="GO" id="GO:0016538">
    <property type="term" value="F:cyclin-dependent protein serine/threonine kinase regulator activity"/>
    <property type="evidence" value="ECO:0007669"/>
    <property type="project" value="InterPro"/>
</dbReference>
<dbReference type="Pfam" id="PF02984">
    <property type="entry name" value="Cyclin_C"/>
    <property type="match status" value="1"/>
</dbReference>
<keyword evidence="3" id="KW-0131">Cell cycle</keyword>
<dbReference type="InterPro" id="IPR046965">
    <property type="entry name" value="Cyclin_A/B-like"/>
</dbReference>
<dbReference type="SMART" id="SM00385">
    <property type="entry name" value="CYCLIN"/>
    <property type="match status" value="2"/>
</dbReference>
<keyword evidence="1" id="KW-0132">Cell division</keyword>
<dbReference type="Proteomes" id="UP000515908">
    <property type="component" value="Chromosome 08"/>
</dbReference>
<dbReference type="PANTHER" id="PTHR10177">
    <property type="entry name" value="CYCLINS"/>
    <property type="match status" value="1"/>
</dbReference>
<evidence type="ECO:0000313" key="7">
    <source>
        <dbReference type="EMBL" id="CAD2217324.1"/>
    </source>
</evidence>
<dbReference type="AlphaFoldDB" id="S9VPP5"/>
<evidence type="ECO:0000259" key="6">
    <source>
        <dbReference type="SMART" id="SM01332"/>
    </source>
</evidence>
<dbReference type="PIRSF" id="PIRSF001771">
    <property type="entry name" value="Cyclin_A_B_D_E"/>
    <property type="match status" value="1"/>
</dbReference>
<feature type="domain" description="Cyclin-like" evidence="5">
    <location>
        <begin position="177"/>
        <end position="269"/>
    </location>
</feature>
<comment type="similarity">
    <text evidence="4">Belongs to the cyclin family.</text>
</comment>
<dbReference type="InterPro" id="IPR048258">
    <property type="entry name" value="Cyclins_cyclin-box"/>
</dbReference>
<dbReference type="SMART" id="SM01332">
    <property type="entry name" value="Cyclin_C"/>
    <property type="match status" value="1"/>
</dbReference>
<reference evidence="7 8" key="1">
    <citation type="submission" date="2020-08" db="EMBL/GenBank/DDBJ databases">
        <authorList>
            <person name="Newling K."/>
            <person name="Davey J."/>
            <person name="Forrester S."/>
        </authorList>
    </citation>
    <scope>NUCLEOTIDE SEQUENCE [LARGE SCALE GENOMIC DNA]</scope>
    <source>
        <strain evidence="8">Crithidia deanei Carvalho (ATCC PRA-265)</strain>
    </source>
</reference>
<keyword evidence="2 4" id="KW-0195">Cyclin</keyword>
<evidence type="ECO:0000256" key="4">
    <source>
        <dbReference type="RuleBase" id="RU000383"/>
    </source>
</evidence>
<dbReference type="PROSITE" id="PS00292">
    <property type="entry name" value="CYCLINS"/>
    <property type="match status" value="1"/>
</dbReference>
<dbReference type="EMBL" id="LR877152">
    <property type="protein sequence ID" value="CAD2217324.1"/>
    <property type="molecule type" value="Genomic_DNA"/>
</dbReference>
<name>S9VPP5_9TRYP</name>
<evidence type="ECO:0000259" key="5">
    <source>
        <dbReference type="SMART" id="SM00385"/>
    </source>
</evidence>
<dbReference type="InterPro" id="IPR036915">
    <property type="entry name" value="Cyclin-like_sf"/>
</dbReference>
<accession>S9VPP5</accession>
<feature type="domain" description="Cyclin C-terminal" evidence="6">
    <location>
        <begin position="170"/>
        <end position="302"/>
    </location>
</feature>
<keyword evidence="8" id="KW-1185">Reference proteome</keyword>
<dbReference type="OrthoDB" id="5590282at2759"/>
<organism evidence="7 8">
    <name type="scientific">Angomonas deanei</name>
    <dbReference type="NCBI Taxonomy" id="59799"/>
    <lineage>
        <taxon>Eukaryota</taxon>
        <taxon>Discoba</taxon>
        <taxon>Euglenozoa</taxon>
        <taxon>Kinetoplastea</taxon>
        <taxon>Metakinetoplastina</taxon>
        <taxon>Trypanosomatida</taxon>
        <taxon>Trypanosomatidae</taxon>
        <taxon>Strigomonadinae</taxon>
        <taxon>Angomonas</taxon>
    </lineage>
</organism>
<evidence type="ECO:0000256" key="1">
    <source>
        <dbReference type="ARBA" id="ARBA00022618"/>
    </source>
</evidence>
<protein>
    <submittedName>
        <fullName evidence="7">Cyclin, N-terminal domain/Cyclin, C-terminal domain containing protein, putative</fullName>
    </submittedName>
</protein>
<dbReference type="GO" id="GO:0051301">
    <property type="term" value="P:cell division"/>
    <property type="evidence" value="ECO:0007669"/>
    <property type="project" value="UniProtKB-KW"/>
</dbReference>
<dbReference type="InterPro" id="IPR004367">
    <property type="entry name" value="Cyclin_C-dom"/>
</dbReference>
<evidence type="ECO:0000313" key="8">
    <source>
        <dbReference type="Proteomes" id="UP000515908"/>
    </source>
</evidence>
<dbReference type="InterPro" id="IPR006671">
    <property type="entry name" value="Cyclin_N"/>
</dbReference>
<sequence>MEYQRAFLSNQTNIVPQPRWKPRPPTAAAVPVTSQIIEYSSEISEYFLDEERALYSSRMYMDQQPEITDRMRKILVDWLADVITEYKLHPETYFLAIDIIDRYLCSHRIPRSQLQLVGITSILIAAKHEEVWPPTVNDCVVVTANTYHTRDVIDMEREIATSLRFKFTVPTIYPLACRFIEIAAPPAVVKDAIFLLLESAVHCYPLLRYLPSRIAATAFVLGSILFFFNSNQYSGSSISISQFWTNELVSATRGLTADEIKPILDELLIFSQKMCSSASKLQAIRRKYLSPKFHSVSALDFPSGGIIVK</sequence>
<dbReference type="VEuPathDB" id="TriTrypDB:ADEAN_000480200"/>
<evidence type="ECO:0000256" key="2">
    <source>
        <dbReference type="ARBA" id="ARBA00023127"/>
    </source>
</evidence>
<dbReference type="GO" id="GO:0044772">
    <property type="term" value="P:mitotic cell cycle phase transition"/>
    <property type="evidence" value="ECO:0007669"/>
    <property type="project" value="InterPro"/>
</dbReference>
<evidence type="ECO:0000256" key="3">
    <source>
        <dbReference type="ARBA" id="ARBA00023306"/>
    </source>
</evidence>